<dbReference type="EMBL" id="BAABKB010000074">
    <property type="protein sequence ID" value="GAA5040042.1"/>
    <property type="molecule type" value="Genomic_DNA"/>
</dbReference>
<evidence type="ECO:0000313" key="1">
    <source>
        <dbReference type="EMBL" id="GAA5040042.1"/>
    </source>
</evidence>
<dbReference type="Proteomes" id="UP001501759">
    <property type="component" value="Unassembled WGS sequence"/>
</dbReference>
<comment type="caution">
    <text evidence="1">The sequence shown here is derived from an EMBL/GenBank/DDBJ whole genome shotgun (WGS) entry which is preliminary data.</text>
</comment>
<organism evidence="1 2">
    <name type="scientific">Streptomyces siamensis</name>
    <dbReference type="NCBI Taxonomy" id="1274986"/>
    <lineage>
        <taxon>Bacteria</taxon>
        <taxon>Bacillati</taxon>
        <taxon>Actinomycetota</taxon>
        <taxon>Actinomycetes</taxon>
        <taxon>Kitasatosporales</taxon>
        <taxon>Streptomycetaceae</taxon>
        <taxon>Streptomyces</taxon>
    </lineage>
</organism>
<accession>A0ABP9JPA3</accession>
<gene>
    <name evidence="1" type="ORF">GCM10023335_90120</name>
</gene>
<reference evidence="2" key="1">
    <citation type="journal article" date="2019" name="Int. J. Syst. Evol. Microbiol.">
        <title>The Global Catalogue of Microorganisms (GCM) 10K type strain sequencing project: providing services to taxonomists for standard genome sequencing and annotation.</title>
        <authorList>
            <consortium name="The Broad Institute Genomics Platform"/>
            <consortium name="The Broad Institute Genome Sequencing Center for Infectious Disease"/>
            <person name="Wu L."/>
            <person name="Ma J."/>
        </authorList>
    </citation>
    <scope>NUCLEOTIDE SEQUENCE [LARGE SCALE GENOMIC DNA]</scope>
    <source>
        <strain evidence="2">JCM 18409</strain>
    </source>
</reference>
<protein>
    <submittedName>
        <fullName evidence="1">Uncharacterized protein</fullName>
    </submittedName>
</protein>
<evidence type="ECO:0000313" key="2">
    <source>
        <dbReference type="Proteomes" id="UP001501759"/>
    </source>
</evidence>
<name>A0ABP9JPA3_9ACTN</name>
<sequence>MREFDADQVRELVAGPKFYEDQSERVCPACGHCAVRTYVYRSHIRVRPSLISYMWCANCRRFKGWTGPDLGTFDFTDPMEKLSTDERAAMAKDFGGFFRNLDRLWDSGELPQRFS</sequence>
<dbReference type="RefSeq" id="WP_345658841.1">
    <property type="nucleotide sequence ID" value="NZ_BAABKB010000074.1"/>
</dbReference>
<keyword evidence="2" id="KW-1185">Reference proteome</keyword>
<proteinExistence type="predicted"/>